<evidence type="ECO:0000313" key="2">
    <source>
        <dbReference type="Proteomes" id="UP001174909"/>
    </source>
</evidence>
<name>A0AA35SV88_GEOBA</name>
<comment type="caution">
    <text evidence="1">The sequence shown here is derived from an EMBL/GenBank/DDBJ whole genome shotgun (WGS) entry which is preliminary data.</text>
</comment>
<proteinExistence type="predicted"/>
<gene>
    <name evidence="1" type="ORF">GBAR_LOCUS20367</name>
</gene>
<reference evidence="1" key="1">
    <citation type="submission" date="2023-03" db="EMBL/GenBank/DDBJ databases">
        <authorList>
            <person name="Steffen K."/>
            <person name="Cardenas P."/>
        </authorList>
    </citation>
    <scope>NUCLEOTIDE SEQUENCE</scope>
</reference>
<accession>A0AA35SV88</accession>
<dbReference type="AlphaFoldDB" id="A0AA35SV88"/>
<evidence type="ECO:0000313" key="1">
    <source>
        <dbReference type="EMBL" id="CAI8036344.1"/>
    </source>
</evidence>
<organism evidence="1 2">
    <name type="scientific">Geodia barretti</name>
    <name type="common">Barrett's horny sponge</name>
    <dbReference type="NCBI Taxonomy" id="519541"/>
    <lineage>
        <taxon>Eukaryota</taxon>
        <taxon>Metazoa</taxon>
        <taxon>Porifera</taxon>
        <taxon>Demospongiae</taxon>
        <taxon>Heteroscleromorpha</taxon>
        <taxon>Tetractinellida</taxon>
        <taxon>Astrophorina</taxon>
        <taxon>Geodiidae</taxon>
        <taxon>Geodia</taxon>
    </lineage>
</organism>
<feature type="non-terminal residue" evidence="1">
    <location>
        <position position="54"/>
    </location>
</feature>
<keyword evidence="2" id="KW-1185">Reference proteome</keyword>
<dbReference type="Proteomes" id="UP001174909">
    <property type="component" value="Unassembled WGS sequence"/>
</dbReference>
<protein>
    <submittedName>
        <fullName evidence="1">Uncharacterized protein</fullName>
    </submittedName>
</protein>
<sequence length="54" mass="6095">RGRRIYTLCHVSVYIAFLRLPVLGVSSLSLQNSTALTPGFIMLHRLSSLCEFTR</sequence>
<dbReference type="EMBL" id="CASHTH010002862">
    <property type="protein sequence ID" value="CAI8036344.1"/>
    <property type="molecule type" value="Genomic_DNA"/>
</dbReference>